<feature type="transmembrane region" description="Helical" evidence="2">
    <location>
        <begin position="760"/>
        <end position="788"/>
    </location>
</feature>
<evidence type="ECO:0000313" key="3">
    <source>
        <dbReference type="EMBL" id="KAF7382372.1"/>
    </source>
</evidence>
<dbReference type="EMBL" id="JACSDZ010000020">
    <property type="protein sequence ID" value="KAF7382372.1"/>
    <property type="molecule type" value="Genomic_DNA"/>
</dbReference>
<keyword evidence="2" id="KW-1133">Transmembrane helix</keyword>
<sequence>MVIEKEGKEIEFSFCLRQFDVEKFVRNKWISVIVKDMVKEKVVSWKEDGLEEQKAENTVIDPYSGRCVDGRITSSCKVEAECQNRECSIAHGVICGGLNMRIYVTKGLSREPAICHTRMLCTKISLSLLPLAKSLEFECYPTRDYNTDVSAFDFVASRSVANSSHPAGTSSATSRGRRASVATEKPDLLTQISPCGTMERQKSPRGSVVPNIALDVENDLPEEVSGSGRRILPDLDYAGSRNNLTADIARSPRNSLIPEDYCRSPRGSLIPDPGRSPRNSLVPEISRSARNSLTPDTPHSPRHSLVPDVSYNRSPRNSLIPLCGSRTSLMAENGNVTGNRSPRHSLIPDSSRSPRGSIANLEFDRSPRGSICPEMVRTGRAGATTPLEMDRSPRGSLSSECANQSPRGSIAPDPNRSPRGSIVPDPNRSPRGSICPEGNRSPRGSIVTHEQTNRSPRGSIVVNDLEKHSRGIVGHNDEGNRSPRGSIAPESIDRSPRGSLGGGLDRRITKSNLTLQDPRRASADQGTVRSRSSSPYRQKNMNSSSVRSAGNGAQINLAHGGNSWTESRRASSSVSQFSGDESRRLCAGIIKIPEKGTSETANLGVATYGSVVFQLKDAHLEANGTCDFVFRALRVISKTMIVTICLAVLSTMPILMFILGIQFIKDCPREPHIPLYMVVGGTLGTVRMFWSLYSQIRSRRPEALTVPNTRSYVSPMKLASIALSCFLVGWFALGNYWILSIEWPEYAPMLYDPDRWCHKTLYIFSLVHLCVVYVAIAASLLLSLGLAFCRICACPWPERIIREKSTASKRYQDRDFLGGKMLKVVEVEEDEEGEGLNERGNEVVQEVKYSSKVQFRAPDIIEL</sequence>
<evidence type="ECO:0000256" key="1">
    <source>
        <dbReference type="SAM" id="MobiDB-lite"/>
    </source>
</evidence>
<organism evidence="3 4">
    <name type="scientific">Vespula germanica</name>
    <name type="common">German yellow jacket</name>
    <name type="synonym">Paravespula germanica</name>
    <dbReference type="NCBI Taxonomy" id="30212"/>
    <lineage>
        <taxon>Eukaryota</taxon>
        <taxon>Metazoa</taxon>
        <taxon>Ecdysozoa</taxon>
        <taxon>Arthropoda</taxon>
        <taxon>Hexapoda</taxon>
        <taxon>Insecta</taxon>
        <taxon>Pterygota</taxon>
        <taxon>Neoptera</taxon>
        <taxon>Endopterygota</taxon>
        <taxon>Hymenoptera</taxon>
        <taxon>Apocrita</taxon>
        <taxon>Aculeata</taxon>
        <taxon>Vespoidea</taxon>
        <taxon>Vespidae</taxon>
        <taxon>Vespinae</taxon>
        <taxon>Vespula</taxon>
    </lineage>
</organism>
<dbReference type="AlphaFoldDB" id="A0A834J6I5"/>
<feature type="compositionally biased region" description="Polar residues" evidence="1">
    <location>
        <begin position="288"/>
        <end position="297"/>
    </location>
</feature>
<dbReference type="PANTHER" id="PTHR33444:SF7">
    <property type="entry name" value="TRANSMEMBRANE PROTEIN 272"/>
    <property type="match status" value="1"/>
</dbReference>
<feature type="transmembrane region" description="Helical" evidence="2">
    <location>
        <begin position="718"/>
        <end position="739"/>
    </location>
</feature>
<keyword evidence="2" id="KW-0472">Membrane</keyword>
<feature type="region of interest" description="Disordered" evidence="1">
    <location>
        <begin position="161"/>
        <end position="183"/>
    </location>
</feature>
<feature type="transmembrane region" description="Helical" evidence="2">
    <location>
        <begin position="640"/>
        <end position="661"/>
    </location>
</feature>
<accession>A0A834J6I5</accession>
<feature type="region of interest" description="Disordered" evidence="1">
    <location>
        <begin position="256"/>
        <end position="312"/>
    </location>
</feature>
<feature type="region of interest" description="Disordered" evidence="1">
    <location>
        <begin position="333"/>
        <end position="576"/>
    </location>
</feature>
<evidence type="ECO:0000313" key="4">
    <source>
        <dbReference type="Proteomes" id="UP000617340"/>
    </source>
</evidence>
<reference evidence="3" key="1">
    <citation type="journal article" date="2020" name="G3 (Bethesda)">
        <title>High-Quality Assemblies for Three Invasive Social Wasps from the &lt;i&gt;Vespula&lt;/i&gt; Genus.</title>
        <authorList>
            <person name="Harrop T.W.R."/>
            <person name="Guhlin J."/>
            <person name="McLaughlin G.M."/>
            <person name="Permina E."/>
            <person name="Stockwell P."/>
            <person name="Gilligan J."/>
            <person name="Le Lec M.F."/>
            <person name="Gruber M.A.M."/>
            <person name="Quinn O."/>
            <person name="Lovegrove M."/>
            <person name="Duncan E.J."/>
            <person name="Remnant E.J."/>
            <person name="Van Eeckhoven J."/>
            <person name="Graham B."/>
            <person name="Knapp R.A."/>
            <person name="Langford K.W."/>
            <person name="Kronenberg Z."/>
            <person name="Press M.O."/>
            <person name="Eacker S.M."/>
            <person name="Wilson-Rankin E.E."/>
            <person name="Purcell J."/>
            <person name="Lester P.J."/>
            <person name="Dearden P.K."/>
        </authorList>
    </citation>
    <scope>NUCLEOTIDE SEQUENCE</scope>
    <source>
        <strain evidence="3">Linc-1</strain>
    </source>
</reference>
<name>A0A834J6I5_VESGE</name>
<feature type="compositionally biased region" description="Polar residues" evidence="1">
    <location>
        <begin position="395"/>
        <end position="407"/>
    </location>
</feature>
<feature type="compositionally biased region" description="Polar residues" evidence="1">
    <location>
        <begin position="524"/>
        <end position="554"/>
    </location>
</feature>
<feature type="compositionally biased region" description="Low complexity" evidence="1">
    <location>
        <begin position="167"/>
        <end position="183"/>
    </location>
</feature>
<dbReference type="InterPro" id="IPR040350">
    <property type="entry name" value="TMEM272"/>
</dbReference>
<protein>
    <submittedName>
        <fullName evidence="3">Uncharacterized protein</fullName>
    </submittedName>
</protein>
<gene>
    <name evidence="3" type="ORF">HZH68_015291</name>
</gene>
<feature type="compositionally biased region" description="Basic and acidic residues" evidence="1">
    <location>
        <begin position="464"/>
        <end position="481"/>
    </location>
</feature>
<comment type="caution">
    <text evidence="3">The sequence shown here is derived from an EMBL/GenBank/DDBJ whole genome shotgun (WGS) entry which is preliminary data.</text>
</comment>
<keyword evidence="2" id="KW-0812">Transmembrane</keyword>
<evidence type="ECO:0000256" key="2">
    <source>
        <dbReference type="SAM" id="Phobius"/>
    </source>
</evidence>
<proteinExistence type="predicted"/>
<dbReference type="Proteomes" id="UP000617340">
    <property type="component" value="Unassembled WGS sequence"/>
</dbReference>
<keyword evidence="4" id="KW-1185">Reference proteome</keyword>
<dbReference type="PANTHER" id="PTHR33444">
    <property type="entry name" value="SI:DKEY-19B23.12-RELATED"/>
    <property type="match status" value="1"/>
</dbReference>